<dbReference type="GO" id="GO:0015297">
    <property type="term" value="F:antiporter activity"/>
    <property type="evidence" value="ECO:0007669"/>
    <property type="project" value="UniProtKB-KW"/>
</dbReference>
<dbReference type="PANTHER" id="PTHR32507:SF0">
    <property type="entry name" value="NA(+)_H(+) ANTIPORTER 2-RELATED"/>
    <property type="match status" value="1"/>
</dbReference>
<dbReference type="InterPro" id="IPR038770">
    <property type="entry name" value="Na+/solute_symporter_sf"/>
</dbReference>
<evidence type="ECO:0000256" key="6">
    <source>
        <dbReference type="ARBA" id="ARBA00022989"/>
    </source>
</evidence>
<comment type="caution">
    <text evidence="11">The sequence shown here is derived from an EMBL/GenBank/DDBJ whole genome shotgun (WGS) entry which is preliminary data.</text>
</comment>
<dbReference type="Pfam" id="PF00999">
    <property type="entry name" value="Na_H_Exchanger"/>
    <property type="match status" value="1"/>
</dbReference>
<keyword evidence="2" id="KW-0813">Transport</keyword>
<keyword evidence="5 9" id="KW-0812">Transmembrane</keyword>
<proteinExistence type="predicted"/>
<dbReference type="Proteomes" id="UP000646946">
    <property type="component" value="Unassembled WGS sequence"/>
</dbReference>
<feature type="transmembrane region" description="Helical" evidence="9">
    <location>
        <begin position="307"/>
        <end position="330"/>
    </location>
</feature>
<dbReference type="InterPro" id="IPR006153">
    <property type="entry name" value="Cation/H_exchanger_TM"/>
</dbReference>
<feature type="transmembrane region" description="Helical" evidence="9">
    <location>
        <begin position="190"/>
        <end position="211"/>
    </location>
</feature>
<name>A0A832V5G1_9ARCH</name>
<feature type="transmembrane region" description="Helical" evidence="9">
    <location>
        <begin position="6"/>
        <end position="24"/>
    </location>
</feature>
<comment type="subcellular location">
    <subcellularLocation>
        <location evidence="1">Cell membrane</location>
        <topology evidence="1">Multi-pass membrane protein</topology>
    </subcellularLocation>
</comment>
<dbReference type="EMBL" id="DVAB01000029">
    <property type="protein sequence ID" value="HIK00600.1"/>
    <property type="molecule type" value="Genomic_DNA"/>
</dbReference>
<dbReference type="PANTHER" id="PTHR32507">
    <property type="entry name" value="NA(+)/H(+) ANTIPORTER 1"/>
    <property type="match status" value="1"/>
</dbReference>
<evidence type="ECO:0000259" key="10">
    <source>
        <dbReference type="Pfam" id="PF00999"/>
    </source>
</evidence>
<sequence>MASIELIFALAGTILLIGFLGYYLSRKFRIPDILILIFVGYIITTTFKLIDPAPLKPIVPLFTSLALLVILFDGGLQLELHKFLKESPRAFVLSVLAFVLSMLGVAAFMHFLLGWDLLLSLLLGSIIGDSSATVAIAMVRHLNIPERVKTLISLESTYNSPITIVVTLVILQLITAGGEAQIYSSVAQEIASAFSIGVVLGIIAGVFWLRVLYELRGGSYEDILTLAFALMGFSTVQVLGGNGAIFALIFGLVLGNGNVVARIFRMEKRASAGVLMKRFQAQISFLVRTFFFIYIGVVFLLPSPLILVYSIILAAILVLVRYAATVISLLGDTILLDYRHIVTAIMPRGLSTAVLTPLVIAANVKNADILVQIVITMIILTAIIATAGSYYFHHKEVA</sequence>
<evidence type="ECO:0000313" key="11">
    <source>
        <dbReference type="EMBL" id="HIK00600.1"/>
    </source>
</evidence>
<reference evidence="11 12" key="1">
    <citation type="journal article" name="Nat. Commun.">
        <title>Undinarchaeota illuminate DPANN phylogeny and the impact of gene transfer on archaeal evolution.</title>
        <authorList>
            <person name="Dombrowski N."/>
            <person name="Williams T.A."/>
            <person name="Sun J."/>
            <person name="Woodcroft B.J."/>
            <person name="Lee J.H."/>
            <person name="Minh B.Q."/>
            <person name="Rinke C."/>
            <person name="Spang A."/>
        </authorList>
    </citation>
    <scope>NUCLEOTIDE SEQUENCE [LARGE SCALE GENOMIC DNA]</scope>
    <source>
        <strain evidence="11">MAG_bin1129</strain>
    </source>
</reference>
<feature type="transmembrane region" description="Helical" evidence="9">
    <location>
        <begin position="117"/>
        <end position="139"/>
    </location>
</feature>
<dbReference type="AlphaFoldDB" id="A0A832V5G1"/>
<evidence type="ECO:0000256" key="4">
    <source>
        <dbReference type="ARBA" id="ARBA00022475"/>
    </source>
</evidence>
<dbReference type="GO" id="GO:1902600">
    <property type="term" value="P:proton transmembrane transport"/>
    <property type="evidence" value="ECO:0007669"/>
    <property type="project" value="InterPro"/>
</dbReference>
<evidence type="ECO:0000256" key="3">
    <source>
        <dbReference type="ARBA" id="ARBA00022449"/>
    </source>
</evidence>
<feature type="transmembrane region" description="Helical" evidence="9">
    <location>
        <begin position="223"/>
        <end position="239"/>
    </location>
</feature>
<dbReference type="GO" id="GO:0005886">
    <property type="term" value="C:plasma membrane"/>
    <property type="evidence" value="ECO:0007669"/>
    <property type="project" value="UniProtKB-SubCell"/>
</dbReference>
<feature type="transmembrane region" description="Helical" evidence="9">
    <location>
        <begin position="369"/>
        <end position="392"/>
    </location>
</feature>
<evidence type="ECO:0000313" key="12">
    <source>
        <dbReference type="Proteomes" id="UP000646946"/>
    </source>
</evidence>
<evidence type="ECO:0000256" key="5">
    <source>
        <dbReference type="ARBA" id="ARBA00022692"/>
    </source>
</evidence>
<feature type="transmembrane region" description="Helical" evidence="9">
    <location>
        <begin position="245"/>
        <end position="264"/>
    </location>
</feature>
<evidence type="ECO:0000256" key="7">
    <source>
        <dbReference type="ARBA" id="ARBA00023065"/>
    </source>
</evidence>
<keyword evidence="4" id="KW-1003">Cell membrane</keyword>
<feature type="transmembrane region" description="Helical" evidence="9">
    <location>
        <begin position="33"/>
        <end position="51"/>
    </location>
</feature>
<keyword evidence="3" id="KW-0050">Antiport</keyword>
<gene>
    <name evidence="11" type="ORF">H1016_03605</name>
</gene>
<protein>
    <submittedName>
        <fullName evidence="11">Cation:proton antiporter</fullName>
    </submittedName>
</protein>
<dbReference type="Gene3D" id="1.20.1530.20">
    <property type="match status" value="1"/>
</dbReference>
<keyword evidence="8 9" id="KW-0472">Membrane</keyword>
<feature type="transmembrane region" description="Helical" evidence="9">
    <location>
        <begin position="57"/>
        <end position="78"/>
    </location>
</feature>
<evidence type="ECO:0000256" key="2">
    <source>
        <dbReference type="ARBA" id="ARBA00022448"/>
    </source>
</evidence>
<evidence type="ECO:0000256" key="8">
    <source>
        <dbReference type="ARBA" id="ARBA00023136"/>
    </source>
</evidence>
<keyword evidence="12" id="KW-1185">Reference proteome</keyword>
<feature type="transmembrane region" description="Helical" evidence="9">
    <location>
        <begin position="160"/>
        <end position="178"/>
    </location>
</feature>
<feature type="transmembrane region" description="Helical" evidence="9">
    <location>
        <begin position="90"/>
        <end position="111"/>
    </location>
</feature>
<evidence type="ECO:0000256" key="1">
    <source>
        <dbReference type="ARBA" id="ARBA00004651"/>
    </source>
</evidence>
<feature type="transmembrane region" description="Helical" evidence="9">
    <location>
        <begin position="342"/>
        <end position="363"/>
    </location>
</feature>
<feature type="transmembrane region" description="Helical" evidence="9">
    <location>
        <begin position="285"/>
        <end position="301"/>
    </location>
</feature>
<organism evidence="11 12">
    <name type="scientific">Candidatus Naiadarchaeum limnaeum</name>
    <dbReference type="NCBI Taxonomy" id="2756139"/>
    <lineage>
        <taxon>Archaea</taxon>
        <taxon>Candidatus Undinarchaeota</taxon>
        <taxon>Candidatus Undinarchaeia</taxon>
        <taxon>Candidatus Naiadarchaeales</taxon>
        <taxon>Candidatus Naiadarchaeaceae</taxon>
        <taxon>Candidatus Naiadarchaeum</taxon>
    </lineage>
</organism>
<keyword evidence="6 9" id="KW-1133">Transmembrane helix</keyword>
<keyword evidence="7" id="KW-0406">Ion transport</keyword>
<feature type="domain" description="Cation/H+ exchanger transmembrane" evidence="10">
    <location>
        <begin position="17"/>
        <end position="386"/>
    </location>
</feature>
<accession>A0A832V5G1</accession>
<evidence type="ECO:0000256" key="9">
    <source>
        <dbReference type="SAM" id="Phobius"/>
    </source>
</evidence>